<feature type="transmembrane region" description="Helical" evidence="1">
    <location>
        <begin position="37"/>
        <end position="58"/>
    </location>
</feature>
<reference evidence="2 3" key="1">
    <citation type="journal article" date="2021" name="Mar. Drugs">
        <title>Genome Reduction and Secondary Metabolism of the Marine Sponge-Associated Cyanobacterium Leptothoe.</title>
        <authorList>
            <person name="Konstantinou D."/>
            <person name="Popin R.V."/>
            <person name="Fewer D.P."/>
            <person name="Sivonen K."/>
            <person name="Gkelis S."/>
        </authorList>
    </citation>
    <scope>NUCLEOTIDE SEQUENCE [LARGE SCALE GENOMIC DNA]</scope>
    <source>
        <strain evidence="2 3">TAU-MAC 1615</strain>
    </source>
</reference>
<proteinExistence type="predicted"/>
<sequence length="261" mass="27952">MYSIDINFLNDREERPELASGAAPIVRQQSTADRTPIAIGLGVLVAALAGVGGFFGFLKYQESTLEKRQAELDSQLTELQAKLAQVDRIKAETAAARDESRALAGVFTKIRPWSAIVKDIQNRIPTRAQLGQVSQTAGEAVPLESGGEPVTPEAGGISINGTACSFDDVNDFMLTLKNSPFLESETVKLTTSSLGGEVLGRCPGEAQRDEPTELVNYTIGGNIKSVSTEQFDRLLAELENQQASVGLSSRLKALLETGVLK</sequence>
<dbReference type="RefSeq" id="WP_215617132.1">
    <property type="nucleotide sequence ID" value="NZ_JADOER010000004.1"/>
</dbReference>
<keyword evidence="3" id="KW-1185">Reference proteome</keyword>
<protein>
    <submittedName>
        <fullName evidence="2">PilN domain-containing protein</fullName>
    </submittedName>
</protein>
<dbReference type="PANTHER" id="PTHR40278:SF1">
    <property type="entry name" value="DNA UTILIZATION PROTEIN HOFN"/>
    <property type="match status" value="1"/>
</dbReference>
<evidence type="ECO:0000313" key="2">
    <source>
        <dbReference type="EMBL" id="MBT9311236.1"/>
    </source>
</evidence>
<keyword evidence="1" id="KW-0472">Membrane</keyword>
<organism evidence="2 3">
    <name type="scientific">Leptothoe kymatousa TAU-MAC 1615</name>
    <dbReference type="NCBI Taxonomy" id="2364775"/>
    <lineage>
        <taxon>Bacteria</taxon>
        <taxon>Bacillati</taxon>
        <taxon>Cyanobacteriota</taxon>
        <taxon>Cyanophyceae</taxon>
        <taxon>Nodosilineales</taxon>
        <taxon>Cymatolegaceae</taxon>
        <taxon>Leptothoe</taxon>
        <taxon>Leptothoe kymatousa</taxon>
    </lineage>
</organism>
<dbReference type="Pfam" id="PF05137">
    <property type="entry name" value="PilN"/>
    <property type="match status" value="1"/>
</dbReference>
<evidence type="ECO:0000313" key="3">
    <source>
        <dbReference type="Proteomes" id="UP001196661"/>
    </source>
</evidence>
<keyword evidence="1" id="KW-0812">Transmembrane</keyword>
<dbReference type="InterPro" id="IPR007813">
    <property type="entry name" value="PilN"/>
</dbReference>
<gene>
    <name evidence="2" type="ORF">IXB28_03385</name>
</gene>
<dbReference type="PANTHER" id="PTHR40278">
    <property type="entry name" value="DNA UTILIZATION PROTEIN HOFN"/>
    <property type="match status" value="1"/>
</dbReference>
<name>A0ABS5Y0V4_9CYAN</name>
<dbReference type="InterPro" id="IPR052534">
    <property type="entry name" value="Extracell_DNA_Util/SecSys_Comp"/>
</dbReference>
<dbReference type="Proteomes" id="UP001196661">
    <property type="component" value="Unassembled WGS sequence"/>
</dbReference>
<keyword evidence="1" id="KW-1133">Transmembrane helix</keyword>
<comment type="caution">
    <text evidence="2">The sequence shown here is derived from an EMBL/GenBank/DDBJ whole genome shotgun (WGS) entry which is preliminary data.</text>
</comment>
<accession>A0ABS5Y0V4</accession>
<dbReference type="EMBL" id="JADOER010000004">
    <property type="protein sequence ID" value="MBT9311236.1"/>
    <property type="molecule type" value="Genomic_DNA"/>
</dbReference>
<evidence type="ECO:0000256" key="1">
    <source>
        <dbReference type="SAM" id="Phobius"/>
    </source>
</evidence>